<dbReference type="Pfam" id="PF00378">
    <property type="entry name" value="ECH_1"/>
    <property type="match status" value="1"/>
</dbReference>
<dbReference type="PANTHER" id="PTHR43113:SF1">
    <property type="entry name" value="1,4-DIHYDROXY-2-NAPHTHOYL-COA SYNTHASE, PEROXISOMAL"/>
    <property type="match status" value="1"/>
</dbReference>
<organism evidence="4 5">
    <name type="scientific">Desulfatitalea alkaliphila</name>
    <dbReference type="NCBI Taxonomy" id="2929485"/>
    <lineage>
        <taxon>Bacteria</taxon>
        <taxon>Pseudomonadati</taxon>
        <taxon>Thermodesulfobacteriota</taxon>
        <taxon>Desulfobacteria</taxon>
        <taxon>Desulfobacterales</taxon>
        <taxon>Desulfosarcinaceae</taxon>
        <taxon>Desulfatitalea</taxon>
    </lineage>
</organism>
<dbReference type="SUPFAM" id="SSF52096">
    <property type="entry name" value="ClpP/crotonase"/>
    <property type="match status" value="1"/>
</dbReference>
<comment type="pathway">
    <text evidence="3">Quinol/quinone metabolism; menaquinone biosynthesis.</text>
</comment>
<dbReference type="EC" id="4.1.3.36" evidence="3"/>
<evidence type="ECO:0000313" key="5">
    <source>
        <dbReference type="Proteomes" id="UP001165427"/>
    </source>
</evidence>
<comment type="caution">
    <text evidence="3">Lacks conserved residue(s) required for the propagation of feature annotation.</text>
</comment>
<dbReference type="RefSeq" id="WP_246907376.1">
    <property type="nucleotide sequence ID" value="NZ_JALJRB010000010.1"/>
</dbReference>
<proteinExistence type="inferred from homology"/>
<dbReference type="GO" id="GO:0005829">
    <property type="term" value="C:cytosol"/>
    <property type="evidence" value="ECO:0007669"/>
    <property type="project" value="TreeGrafter"/>
</dbReference>
<dbReference type="EMBL" id="JALJRB010000010">
    <property type="protein sequence ID" value="MCJ8501116.1"/>
    <property type="molecule type" value="Genomic_DNA"/>
</dbReference>
<evidence type="ECO:0000256" key="1">
    <source>
        <dbReference type="ARBA" id="ARBA00000177"/>
    </source>
</evidence>
<feature type="binding site" description="in other chain" evidence="3">
    <location>
        <begin position="65"/>
        <end position="69"/>
    </location>
    <ligand>
        <name>substrate</name>
        <note>ligand shared between two neighboring subunits</note>
    </ligand>
</feature>
<dbReference type="InterPro" id="IPR029045">
    <property type="entry name" value="ClpP/crotonase-like_dom_sf"/>
</dbReference>
<dbReference type="Gene3D" id="1.10.12.10">
    <property type="entry name" value="Lyase 2-enoyl-coa Hydratase, Chain A, domain 2"/>
    <property type="match status" value="1"/>
</dbReference>
<feature type="binding site" evidence="3">
    <location>
        <position position="255"/>
    </location>
    <ligand>
        <name>substrate</name>
        <note>ligand shared between two neighboring subunits</note>
    </ligand>
</feature>
<dbReference type="GO" id="GO:0008935">
    <property type="term" value="F:1,4-dihydroxy-2-naphthoyl-CoA synthase activity"/>
    <property type="evidence" value="ECO:0007669"/>
    <property type="project" value="UniProtKB-UniRule"/>
</dbReference>
<gene>
    <name evidence="3" type="primary">menB</name>
    <name evidence="4" type="ORF">MRX98_11080</name>
</gene>
<dbReference type="InterPro" id="IPR001753">
    <property type="entry name" value="Enoyl-CoA_hydra/iso"/>
</dbReference>
<dbReference type="Gene3D" id="3.90.226.10">
    <property type="entry name" value="2-enoyl-CoA Hydratase, Chain A, domain 1"/>
    <property type="match status" value="1"/>
</dbReference>
<dbReference type="PANTHER" id="PTHR43113">
    <property type="entry name" value="NUCLEOSIDE-DIPHOSPHATE-SUGAR EPIMERASE"/>
    <property type="match status" value="1"/>
</dbReference>
<dbReference type="GO" id="GO:0009234">
    <property type="term" value="P:menaquinone biosynthetic process"/>
    <property type="evidence" value="ECO:0007669"/>
    <property type="project" value="UniProtKB-UniRule"/>
</dbReference>
<dbReference type="PROSITE" id="PS00166">
    <property type="entry name" value="ENOYL_COA_HYDRATASE"/>
    <property type="match status" value="1"/>
</dbReference>
<comment type="function">
    <text evidence="3">Converts o-succinylbenzoyl-CoA (OSB-CoA) to 1,4-dihydroxy-2-naphthoyl-CoA (DHNA-CoA).</text>
</comment>
<accession>A0AA41R5C0</accession>
<comment type="catalytic activity">
    <reaction evidence="1 3">
        <text>2-succinylbenzoyl-CoA + H(+) = 1,4-dihydroxy-2-naphthoyl-CoA + H2O</text>
        <dbReference type="Rhea" id="RHEA:26562"/>
        <dbReference type="ChEBI" id="CHEBI:15377"/>
        <dbReference type="ChEBI" id="CHEBI:15378"/>
        <dbReference type="ChEBI" id="CHEBI:57364"/>
        <dbReference type="ChEBI" id="CHEBI:58897"/>
        <dbReference type="EC" id="4.1.3.36"/>
    </reaction>
</comment>
<feature type="site" description="Important for catalysis" evidence="3">
    <location>
        <position position="240"/>
    </location>
</feature>
<dbReference type="AlphaFoldDB" id="A0AA41R5C0"/>
<name>A0AA41R5C0_9BACT</name>
<dbReference type="InterPro" id="IPR014748">
    <property type="entry name" value="Enoyl-CoA_hydra_C"/>
</dbReference>
<feature type="site" description="Important for catalysis" evidence="3">
    <location>
        <position position="77"/>
    </location>
</feature>
<dbReference type="Proteomes" id="UP001165427">
    <property type="component" value="Unassembled WGS sequence"/>
</dbReference>
<sequence length="265" mass="28834">MMNFEEIIYEKKNGIARVAINRPQKFNACTSLTLLELNQALTDAWVDNSVGVVVFTGAGEKAFCTGGDQSIREAGGYAGTIAALPVEVGWQTVSNLIRTIPKPVIARVNGYAIGGGHVFQVVCDLSIAAESAKLGQAGPKVGSFDPGYGTGDLVRCVGLKKAKEIWYMCRLYTAREALDMGLVNAVVPFEKLDEEVDKWCAELLEKSPTALKMLKYAFHAETDGVAGITHLGVGGLSMFYGTEESMEGRNAFMEKRKPDYDKYRK</sequence>
<keyword evidence="3" id="KW-0474">Menaquinone biosynthesis</keyword>
<evidence type="ECO:0000256" key="3">
    <source>
        <dbReference type="HAMAP-Rule" id="MF_01934"/>
    </source>
</evidence>
<keyword evidence="5" id="KW-1185">Reference proteome</keyword>
<feature type="binding site" evidence="3">
    <location>
        <position position="240"/>
    </location>
    <ligand>
        <name>substrate</name>
        <note>ligand shared between two neighboring subunits</note>
    </ligand>
</feature>
<dbReference type="InterPro" id="IPR018376">
    <property type="entry name" value="Enoyl-CoA_hyd/isom_CS"/>
</dbReference>
<keyword evidence="2 3" id="KW-0456">Lyase</keyword>
<feature type="binding site" description="in other chain" evidence="3">
    <location>
        <position position="143"/>
    </location>
    <ligand>
        <name>substrate</name>
        <note>ligand shared between two neighboring subunits</note>
    </ligand>
</feature>
<protein>
    <recommendedName>
        <fullName evidence="3">1,4-dihydroxy-2-naphthoyl-CoA synthase</fullName>
        <shortName evidence="3">DHNA-CoA synthase</shortName>
        <ecNumber evidence="3">4.1.3.36</ecNumber>
    </recommendedName>
</protein>
<comment type="caution">
    <text evidence="4">The sequence shown here is derived from an EMBL/GenBank/DDBJ whole genome shotgun (WGS) entry which is preliminary data.</text>
</comment>
<comment type="pathway">
    <text evidence="3">Quinol/quinone metabolism; 1,4-dihydroxy-2-naphthoate biosynthesis; 1,4-dihydroxy-2-naphthoate from chorismate: step 6/7.</text>
</comment>
<dbReference type="InterPro" id="IPR010198">
    <property type="entry name" value="DHNA-CoA_synthase_MenB"/>
</dbReference>
<feature type="binding site" description="in other chain" evidence="3">
    <location>
        <begin position="111"/>
        <end position="115"/>
    </location>
    <ligand>
        <name>substrate</name>
        <note>ligand shared between two neighboring subunits</note>
    </ligand>
</feature>
<dbReference type="HAMAP" id="MF_01934">
    <property type="entry name" value="MenB"/>
    <property type="match status" value="1"/>
</dbReference>
<dbReference type="CDD" id="cd06558">
    <property type="entry name" value="crotonase-like"/>
    <property type="match status" value="1"/>
</dbReference>
<evidence type="ECO:0000256" key="2">
    <source>
        <dbReference type="ARBA" id="ARBA00023239"/>
    </source>
</evidence>
<feature type="binding site" description="in other chain" evidence="3">
    <location>
        <position position="77"/>
    </location>
    <ligand>
        <name>substrate</name>
        <note>ligand shared between two neighboring subunits</note>
    </ligand>
</feature>
<evidence type="ECO:0000313" key="4">
    <source>
        <dbReference type="EMBL" id="MCJ8501116.1"/>
    </source>
</evidence>
<comment type="similarity">
    <text evidence="3">Belongs to the enoyl-CoA hydratase/isomerase family. MenB subfamily.</text>
</comment>
<reference evidence="4" key="1">
    <citation type="submission" date="2022-04" db="EMBL/GenBank/DDBJ databases">
        <title>Desulfatitalea alkaliphila sp. nov., a novel anaerobic sulfate-reducing bacterium isolated from terrestrial mud volcano, Taman Peninsula, Russia.</title>
        <authorList>
            <person name="Khomyakova M.A."/>
            <person name="Merkel A.Y."/>
            <person name="Slobodkin A.I."/>
        </authorList>
    </citation>
    <scope>NUCLEOTIDE SEQUENCE</scope>
    <source>
        <strain evidence="4">M08but</strain>
    </source>
</reference>